<accession>A0ABS1HPN2</accession>
<keyword evidence="2" id="KW-1185">Reference proteome</keyword>
<gene>
    <name evidence="1" type="ORF">JIV24_20025</name>
</gene>
<dbReference type="RefSeq" id="WP_200466861.1">
    <property type="nucleotide sequence ID" value="NZ_JAENRR010000081.1"/>
</dbReference>
<proteinExistence type="predicted"/>
<comment type="caution">
    <text evidence="1">The sequence shown here is derived from an EMBL/GenBank/DDBJ whole genome shotgun (WGS) entry which is preliminary data.</text>
</comment>
<sequence>MGNAASELDLDNAKAAQEIAIAKVAMSEADLAQHQLEFDFTTVRSPLKGKISERYVDIGALVGPGNNSLWPLWCKVIQCWSILK</sequence>
<name>A0ABS1HPN2_9BACT</name>
<dbReference type="EMBL" id="JAENRR010000081">
    <property type="protein sequence ID" value="MBK3519642.1"/>
    <property type="molecule type" value="Genomic_DNA"/>
</dbReference>
<evidence type="ECO:0000313" key="1">
    <source>
        <dbReference type="EMBL" id="MBK3519642.1"/>
    </source>
</evidence>
<dbReference type="Proteomes" id="UP000605676">
    <property type="component" value="Unassembled WGS sequence"/>
</dbReference>
<dbReference type="Gene3D" id="2.40.50.100">
    <property type="match status" value="1"/>
</dbReference>
<dbReference type="Gene3D" id="1.10.287.470">
    <property type="entry name" value="Helix hairpin bin"/>
    <property type="match status" value="1"/>
</dbReference>
<reference evidence="1 2" key="1">
    <citation type="submission" date="2021-01" db="EMBL/GenBank/DDBJ databases">
        <title>Carboxyliciviraga sp.nov., isolated from coastal sediments.</title>
        <authorList>
            <person name="Lu D."/>
            <person name="Zhang T."/>
        </authorList>
    </citation>
    <scope>NUCLEOTIDE SEQUENCE [LARGE SCALE GENOMIC DNA]</scope>
    <source>
        <strain evidence="1 2">N1Y132</strain>
    </source>
</reference>
<evidence type="ECO:0000313" key="2">
    <source>
        <dbReference type="Proteomes" id="UP000605676"/>
    </source>
</evidence>
<protein>
    <submittedName>
        <fullName evidence="1">Uncharacterized protein</fullName>
    </submittedName>
</protein>
<dbReference type="SUPFAM" id="SSF111369">
    <property type="entry name" value="HlyD-like secretion proteins"/>
    <property type="match status" value="1"/>
</dbReference>
<dbReference type="PANTHER" id="PTHR30158">
    <property type="entry name" value="ACRA/E-RELATED COMPONENT OF DRUG EFFLUX TRANSPORTER"/>
    <property type="match status" value="1"/>
</dbReference>
<dbReference type="PANTHER" id="PTHR30158:SF3">
    <property type="entry name" value="MULTIDRUG EFFLUX PUMP SUBUNIT ACRA-RELATED"/>
    <property type="match status" value="1"/>
</dbReference>
<organism evidence="1 2">
    <name type="scientific">Carboxylicivirga marina</name>
    <dbReference type="NCBI Taxonomy" id="2800988"/>
    <lineage>
        <taxon>Bacteria</taxon>
        <taxon>Pseudomonadati</taxon>
        <taxon>Bacteroidota</taxon>
        <taxon>Bacteroidia</taxon>
        <taxon>Marinilabiliales</taxon>
        <taxon>Marinilabiliaceae</taxon>
        <taxon>Carboxylicivirga</taxon>
    </lineage>
</organism>